<evidence type="ECO:0000256" key="2">
    <source>
        <dbReference type="ARBA" id="ARBA00023125"/>
    </source>
</evidence>
<dbReference type="InterPro" id="IPR001789">
    <property type="entry name" value="Sig_transdc_resp-reg_receiver"/>
</dbReference>
<keyword evidence="7" id="KW-1185">Reference proteome</keyword>
<organism evidence="6 7">
    <name type="scientific">Coraliomargarita akajimensis (strain DSM 45221 / IAM 15411 / JCM 23193 / KCTC 12865 / 04OKA010-24)</name>
    <dbReference type="NCBI Taxonomy" id="583355"/>
    <lineage>
        <taxon>Bacteria</taxon>
        <taxon>Pseudomonadati</taxon>
        <taxon>Verrucomicrobiota</taxon>
        <taxon>Opitutia</taxon>
        <taxon>Puniceicoccales</taxon>
        <taxon>Coraliomargaritaceae</taxon>
        <taxon>Coraliomargarita</taxon>
    </lineage>
</organism>
<dbReference type="PANTHER" id="PTHR45566:SF2">
    <property type="entry name" value="NARL SUBFAMILY"/>
    <property type="match status" value="1"/>
</dbReference>
<evidence type="ECO:0000259" key="5">
    <source>
        <dbReference type="PROSITE" id="PS50110"/>
    </source>
</evidence>
<dbReference type="CDD" id="cd06170">
    <property type="entry name" value="LuxR_C_like"/>
    <property type="match status" value="1"/>
</dbReference>
<dbReference type="SMART" id="SM00448">
    <property type="entry name" value="REC"/>
    <property type="match status" value="1"/>
</dbReference>
<dbReference type="Pfam" id="PF00196">
    <property type="entry name" value="GerE"/>
    <property type="match status" value="1"/>
</dbReference>
<dbReference type="GO" id="GO:0006355">
    <property type="term" value="P:regulation of DNA-templated transcription"/>
    <property type="evidence" value="ECO:0007669"/>
    <property type="project" value="InterPro"/>
</dbReference>
<dbReference type="eggNOG" id="COG2197">
    <property type="taxonomic scope" value="Bacteria"/>
</dbReference>
<dbReference type="KEGG" id="caa:Caka_0992"/>
<evidence type="ECO:0000313" key="6">
    <source>
        <dbReference type="EMBL" id="ADE54014.1"/>
    </source>
</evidence>
<keyword evidence="1 3" id="KW-0597">Phosphoprotein</keyword>
<proteinExistence type="predicted"/>
<protein>
    <submittedName>
        <fullName evidence="6">Two component transcriptional regulator, LuxR family</fullName>
    </submittedName>
</protein>
<dbReference type="EMBL" id="CP001998">
    <property type="protein sequence ID" value="ADE54014.1"/>
    <property type="molecule type" value="Genomic_DNA"/>
</dbReference>
<dbReference type="PANTHER" id="PTHR45566">
    <property type="entry name" value="HTH-TYPE TRANSCRIPTIONAL REGULATOR YHJB-RELATED"/>
    <property type="match status" value="1"/>
</dbReference>
<evidence type="ECO:0000256" key="3">
    <source>
        <dbReference type="PROSITE-ProRule" id="PRU00169"/>
    </source>
</evidence>
<dbReference type="InterPro" id="IPR058245">
    <property type="entry name" value="NreC/VraR/RcsB-like_REC"/>
</dbReference>
<evidence type="ECO:0000259" key="4">
    <source>
        <dbReference type="PROSITE" id="PS50043"/>
    </source>
</evidence>
<dbReference type="PRINTS" id="PR00038">
    <property type="entry name" value="HTHLUXR"/>
</dbReference>
<dbReference type="SMART" id="SM00421">
    <property type="entry name" value="HTH_LUXR"/>
    <property type="match status" value="1"/>
</dbReference>
<dbReference type="CDD" id="cd17535">
    <property type="entry name" value="REC_NarL-like"/>
    <property type="match status" value="1"/>
</dbReference>
<dbReference type="PROSITE" id="PS50043">
    <property type="entry name" value="HTH_LUXR_2"/>
    <property type="match status" value="1"/>
</dbReference>
<evidence type="ECO:0000313" key="7">
    <source>
        <dbReference type="Proteomes" id="UP000000925"/>
    </source>
</evidence>
<dbReference type="OrthoDB" id="9782896at2"/>
<sequence>MSEVIGVLVVDDNEMMRRGLCEAINLADGMEAVGAAESAMEALQLFRELKPDVVTMDYQMPGENGLKCTERILAEDPEAKVVLISVFDLEEDVWNAVQCGVVGYLTKKAGNAEILIDAIREVAAGEEFFPAVIAKKLNRRKEAKDLTDRELKVLELLARGCSNKEIMDEMNLTLTMVKYHIVQTREKLGALDRTQAVVKAFERGILKVQD</sequence>
<dbReference type="InterPro" id="IPR011006">
    <property type="entry name" value="CheY-like_superfamily"/>
</dbReference>
<feature type="modified residue" description="4-aspartylphosphate" evidence="3">
    <location>
        <position position="57"/>
    </location>
</feature>
<dbReference type="InterPro" id="IPR016032">
    <property type="entry name" value="Sig_transdc_resp-reg_C-effctor"/>
</dbReference>
<dbReference type="RefSeq" id="WP_013042736.1">
    <property type="nucleotide sequence ID" value="NC_014008.1"/>
</dbReference>
<reference evidence="6 7" key="1">
    <citation type="journal article" date="2010" name="Stand. Genomic Sci.">
        <title>Complete genome sequence of Coraliomargarita akajimensis type strain (04OKA010-24).</title>
        <authorList>
            <person name="Mavromatis K."/>
            <person name="Abt B."/>
            <person name="Brambilla E."/>
            <person name="Lapidus A."/>
            <person name="Copeland A."/>
            <person name="Deshpande S."/>
            <person name="Nolan M."/>
            <person name="Lucas S."/>
            <person name="Tice H."/>
            <person name="Cheng J.F."/>
            <person name="Han C."/>
            <person name="Detter J.C."/>
            <person name="Woyke T."/>
            <person name="Goodwin L."/>
            <person name="Pitluck S."/>
            <person name="Held B."/>
            <person name="Brettin T."/>
            <person name="Tapia R."/>
            <person name="Ivanova N."/>
            <person name="Mikhailova N."/>
            <person name="Pati A."/>
            <person name="Liolios K."/>
            <person name="Chen A."/>
            <person name="Palaniappan K."/>
            <person name="Land M."/>
            <person name="Hauser L."/>
            <person name="Chang Y.J."/>
            <person name="Jeffries C.D."/>
            <person name="Rohde M."/>
            <person name="Goker M."/>
            <person name="Bristow J."/>
            <person name="Eisen J.A."/>
            <person name="Markowitz V."/>
            <person name="Hugenholtz P."/>
            <person name="Klenk H.P."/>
            <person name="Kyrpides N.C."/>
        </authorList>
    </citation>
    <scope>NUCLEOTIDE SEQUENCE [LARGE SCALE GENOMIC DNA]</scope>
    <source>
        <strain evidence="7">DSM 45221 / IAM 15411 / JCM 23193 / KCTC 12865</strain>
    </source>
</reference>
<dbReference type="GO" id="GO:0003677">
    <property type="term" value="F:DNA binding"/>
    <property type="evidence" value="ECO:0007669"/>
    <property type="project" value="UniProtKB-KW"/>
</dbReference>
<dbReference type="STRING" id="583355.Caka_0992"/>
<dbReference type="HOGENOM" id="CLU_000445_90_10_0"/>
<keyword evidence="2" id="KW-0238">DNA-binding</keyword>
<dbReference type="AlphaFoldDB" id="D5ER21"/>
<name>D5ER21_CORAD</name>
<evidence type="ECO:0000256" key="1">
    <source>
        <dbReference type="ARBA" id="ARBA00022553"/>
    </source>
</evidence>
<dbReference type="Pfam" id="PF00072">
    <property type="entry name" value="Response_reg"/>
    <property type="match status" value="1"/>
</dbReference>
<dbReference type="InterPro" id="IPR000792">
    <property type="entry name" value="Tscrpt_reg_LuxR_C"/>
</dbReference>
<dbReference type="SUPFAM" id="SSF52172">
    <property type="entry name" value="CheY-like"/>
    <property type="match status" value="1"/>
</dbReference>
<gene>
    <name evidence="6" type="ordered locus">Caka_0992</name>
</gene>
<feature type="domain" description="Response regulatory" evidence="5">
    <location>
        <begin position="6"/>
        <end position="122"/>
    </location>
</feature>
<dbReference type="Gene3D" id="3.40.50.2300">
    <property type="match status" value="1"/>
</dbReference>
<dbReference type="GO" id="GO:0000160">
    <property type="term" value="P:phosphorelay signal transduction system"/>
    <property type="evidence" value="ECO:0007669"/>
    <property type="project" value="InterPro"/>
</dbReference>
<dbReference type="InterPro" id="IPR051015">
    <property type="entry name" value="EvgA-like"/>
</dbReference>
<accession>D5ER21</accession>
<dbReference type="SUPFAM" id="SSF46894">
    <property type="entry name" value="C-terminal effector domain of the bipartite response regulators"/>
    <property type="match status" value="1"/>
</dbReference>
<feature type="domain" description="HTH luxR-type" evidence="4">
    <location>
        <begin position="139"/>
        <end position="204"/>
    </location>
</feature>
<dbReference type="PROSITE" id="PS50110">
    <property type="entry name" value="RESPONSE_REGULATORY"/>
    <property type="match status" value="1"/>
</dbReference>
<dbReference type="Proteomes" id="UP000000925">
    <property type="component" value="Chromosome"/>
</dbReference>